<dbReference type="InterPro" id="IPR008173">
    <property type="entry name" value="Adenylyl_cyclase_CyaB"/>
</dbReference>
<dbReference type="RefSeq" id="WP_050003483.1">
    <property type="nucleotide sequence ID" value="NZ_CP008887.1"/>
</dbReference>
<protein>
    <submittedName>
        <fullName evidence="2">Adenylate cyclase</fullName>
    </submittedName>
</protein>
<dbReference type="EMBL" id="CP008887">
    <property type="protein sequence ID" value="AIU70515.1"/>
    <property type="molecule type" value="Genomic_DNA"/>
</dbReference>
<accession>A0A097QVL3</accession>
<proteinExistence type="predicted"/>
<feature type="domain" description="CYTH" evidence="1">
    <location>
        <begin position="1"/>
        <end position="166"/>
    </location>
</feature>
<dbReference type="STRING" id="1505907.TEU_09345"/>
<dbReference type="Proteomes" id="UP000029980">
    <property type="component" value="Chromosome"/>
</dbReference>
<sequence>MEVEVKFRVDFEDAKQKIESLGAAFVREELQEDIYFSLPLPKLLRVRKLGNLGKAFLTYKEIKDPGRNEEFDEIEVEVSDFDRTVEIFRRLGFKEDIVVKKKRLVYRLGDVTFELNDVEGLGGFLDIEVISEDVNDAKRKIWEVARELGLSEEDVEPRLYQELLREAKSGKK</sequence>
<dbReference type="PANTHER" id="PTHR21028:SF2">
    <property type="entry name" value="CYTH DOMAIN-CONTAINING PROTEIN"/>
    <property type="match status" value="1"/>
</dbReference>
<dbReference type="SMART" id="SM01118">
    <property type="entry name" value="CYTH"/>
    <property type="match status" value="1"/>
</dbReference>
<dbReference type="InterPro" id="IPR023577">
    <property type="entry name" value="CYTH_domain"/>
</dbReference>
<dbReference type="PROSITE" id="PS51707">
    <property type="entry name" value="CYTH"/>
    <property type="match status" value="1"/>
</dbReference>
<evidence type="ECO:0000259" key="1">
    <source>
        <dbReference type="PROSITE" id="PS51707"/>
    </source>
</evidence>
<evidence type="ECO:0000313" key="3">
    <source>
        <dbReference type="Proteomes" id="UP000029980"/>
    </source>
</evidence>
<dbReference type="GeneID" id="25153635"/>
<dbReference type="AlphaFoldDB" id="A0A097QVL3"/>
<dbReference type="SUPFAM" id="SSF55154">
    <property type="entry name" value="CYTH-like phosphatases"/>
    <property type="match status" value="1"/>
</dbReference>
<name>A0A097QVL3_9EURY</name>
<dbReference type="CDD" id="cd07890">
    <property type="entry name" value="CYTH-like_AC_IV-like"/>
    <property type="match status" value="1"/>
</dbReference>
<dbReference type="Pfam" id="PF01928">
    <property type="entry name" value="CYTH"/>
    <property type="match status" value="1"/>
</dbReference>
<reference evidence="2 3" key="1">
    <citation type="journal article" date="2015" name="Int. J. Syst. Evol. Microbiol.">
        <title>Thermococcus eurythermalis sp. nov., a conditional piezophilic hyperthermophilic archaeon with a wide temperature range isolated from an oil-immersed chimney in the Guaymas Basin.</title>
        <authorList>
            <person name="Zhao W."/>
            <person name="Zeng X."/>
            <person name="Xiao X."/>
        </authorList>
    </citation>
    <scope>NUCLEOTIDE SEQUENCE [LARGE SCALE GENOMIC DNA]</scope>
    <source>
        <strain evidence="2 3">A501</strain>
    </source>
</reference>
<dbReference type="OrthoDB" id="46040at2157"/>
<dbReference type="InterPro" id="IPR033469">
    <property type="entry name" value="CYTH-like_dom_sf"/>
</dbReference>
<keyword evidence="3" id="KW-1185">Reference proteome</keyword>
<organism evidence="2 3">
    <name type="scientific">Thermococcus eurythermalis</name>
    <dbReference type="NCBI Taxonomy" id="1505907"/>
    <lineage>
        <taxon>Archaea</taxon>
        <taxon>Methanobacteriati</taxon>
        <taxon>Methanobacteriota</taxon>
        <taxon>Thermococci</taxon>
        <taxon>Thermococcales</taxon>
        <taxon>Thermococcaceae</taxon>
        <taxon>Thermococcus</taxon>
    </lineage>
</organism>
<evidence type="ECO:0000313" key="2">
    <source>
        <dbReference type="EMBL" id="AIU70515.1"/>
    </source>
</evidence>
<dbReference type="PANTHER" id="PTHR21028">
    <property type="entry name" value="SI:CH211-156B7.4"/>
    <property type="match status" value="1"/>
</dbReference>
<gene>
    <name evidence="2" type="ORF">TEU_09345</name>
</gene>
<dbReference type="NCBIfam" id="TIGR00318">
    <property type="entry name" value="cyaB"/>
    <property type="match status" value="1"/>
</dbReference>
<dbReference type="KEGG" id="teu:TEU_09345"/>
<dbReference type="HOGENOM" id="CLU_105244_2_0_2"/>
<dbReference type="Gene3D" id="2.40.320.10">
    <property type="entry name" value="Hypothetical Protein Pfu-838710-001"/>
    <property type="match status" value="1"/>
</dbReference>